<evidence type="ECO:0000313" key="4">
    <source>
        <dbReference type="Proteomes" id="UP000253529"/>
    </source>
</evidence>
<dbReference type="RefSeq" id="WP_113894224.1">
    <property type="nucleotide sequence ID" value="NZ_QNRK01000082.1"/>
</dbReference>
<dbReference type="Gene3D" id="3.30.420.10">
    <property type="entry name" value="Ribonuclease H-like superfamily/Ribonuclease H"/>
    <property type="match status" value="1"/>
</dbReference>
<dbReference type="Pfam" id="PF22483">
    <property type="entry name" value="Mu-transpos_C_2"/>
    <property type="match status" value="1"/>
</dbReference>
<accession>A0A366ECB1</accession>
<dbReference type="InterPro" id="IPR036397">
    <property type="entry name" value="RNaseH_sf"/>
</dbReference>
<dbReference type="InterPro" id="IPR054353">
    <property type="entry name" value="IstA-like_C"/>
</dbReference>
<dbReference type="PANTHER" id="PTHR35004:SF7">
    <property type="entry name" value="INTEGRASE PROTEIN"/>
    <property type="match status" value="1"/>
</dbReference>
<proteinExistence type="inferred from homology"/>
<dbReference type="PROSITE" id="PS50994">
    <property type="entry name" value="INTEGRASE"/>
    <property type="match status" value="1"/>
</dbReference>
<dbReference type="NCBIfam" id="NF033546">
    <property type="entry name" value="transpos_IS21"/>
    <property type="match status" value="1"/>
</dbReference>
<comment type="similarity">
    <text evidence="1">Belongs to the transposase IS21/IS408/IS1162 family.</text>
</comment>
<protein>
    <submittedName>
        <fullName evidence="3">Transposase</fullName>
    </submittedName>
</protein>
<dbReference type="Gene3D" id="1.10.10.60">
    <property type="entry name" value="Homeodomain-like"/>
    <property type="match status" value="1"/>
</dbReference>
<name>A0A366ECB1_9HYPH</name>
<keyword evidence="4" id="KW-1185">Reference proteome</keyword>
<dbReference type="OrthoDB" id="2065409at2"/>
<dbReference type="EMBL" id="QNRK01000082">
    <property type="protein sequence ID" value="RBP00024.1"/>
    <property type="molecule type" value="Genomic_DNA"/>
</dbReference>
<dbReference type="GO" id="GO:0003676">
    <property type="term" value="F:nucleic acid binding"/>
    <property type="evidence" value="ECO:0007669"/>
    <property type="project" value="InterPro"/>
</dbReference>
<comment type="caution">
    <text evidence="3">The sequence shown here is derived from an EMBL/GenBank/DDBJ whole genome shotgun (WGS) entry which is preliminary data.</text>
</comment>
<sequence length="418" mass="46155">MRTPDEVAAMLRLRGLGFGERRIAAELGCSRRAVRRYLAGGGWASYRTPRRAKRLDGLEDWLSERFFRHRGNADVVRQDLVREQGVMASLRTVERAVEGLRQSLAAEARATLRFETPPGRQLQIDFGEAHASIGDEDVKLHLFVATLGFSRRGCVRVFRHERQSAWFAGIEAAFGHFGGIPQEVLFDNARALVDHHDPVTREVRFNERLHAFARYWGFTPRACARCRARTKGKVENGVGYVKHNAIAGRRFAGWTALEAHLDEWTREVADSRIHGTTGEAPITRFAREEAAALRPLDGRPPFGEIRELVRRVKSDATVEVDTNSYSVPWRLIGETVAVTAAGGRIGVRHGGDEVASHGEIAGRRQRALVAAHLEGVAALSRPSIPAGAPPTAPALVPGEPELLRPLSEYELAAGGPWS</sequence>
<gene>
    <name evidence="3" type="ORF">DFR50_1821</name>
</gene>
<dbReference type="AlphaFoldDB" id="A0A366ECB1"/>
<evidence type="ECO:0000256" key="1">
    <source>
        <dbReference type="ARBA" id="ARBA00009277"/>
    </source>
</evidence>
<dbReference type="GO" id="GO:0015074">
    <property type="term" value="P:DNA integration"/>
    <property type="evidence" value="ECO:0007669"/>
    <property type="project" value="InterPro"/>
</dbReference>
<dbReference type="InterPro" id="IPR012337">
    <property type="entry name" value="RNaseH-like_sf"/>
</dbReference>
<dbReference type="Proteomes" id="UP000253529">
    <property type="component" value="Unassembled WGS sequence"/>
</dbReference>
<evidence type="ECO:0000313" key="3">
    <source>
        <dbReference type="EMBL" id="RBP00024.1"/>
    </source>
</evidence>
<evidence type="ECO:0000259" key="2">
    <source>
        <dbReference type="PROSITE" id="PS50994"/>
    </source>
</evidence>
<organism evidence="3 4">
    <name type="scientific">Roseiarcus fermentans</name>
    <dbReference type="NCBI Taxonomy" id="1473586"/>
    <lineage>
        <taxon>Bacteria</taxon>
        <taxon>Pseudomonadati</taxon>
        <taxon>Pseudomonadota</taxon>
        <taxon>Alphaproteobacteria</taxon>
        <taxon>Hyphomicrobiales</taxon>
        <taxon>Roseiarcaceae</taxon>
        <taxon>Roseiarcus</taxon>
    </lineage>
</organism>
<dbReference type="PANTHER" id="PTHR35004">
    <property type="entry name" value="TRANSPOSASE RV3428C-RELATED"/>
    <property type="match status" value="1"/>
</dbReference>
<dbReference type="InterPro" id="IPR001584">
    <property type="entry name" value="Integrase_cat-core"/>
</dbReference>
<dbReference type="Pfam" id="PF00665">
    <property type="entry name" value="rve"/>
    <property type="match status" value="1"/>
</dbReference>
<feature type="domain" description="Integrase catalytic" evidence="2">
    <location>
        <begin position="113"/>
        <end position="289"/>
    </location>
</feature>
<reference evidence="3 4" key="1">
    <citation type="submission" date="2018-06" db="EMBL/GenBank/DDBJ databases">
        <title>Genomic Encyclopedia of Type Strains, Phase IV (KMG-IV): sequencing the most valuable type-strain genomes for metagenomic binning, comparative biology and taxonomic classification.</title>
        <authorList>
            <person name="Goeker M."/>
        </authorList>
    </citation>
    <scope>NUCLEOTIDE SEQUENCE [LARGE SCALE GENOMIC DNA]</scope>
    <source>
        <strain evidence="3 4">DSM 24875</strain>
    </source>
</reference>
<dbReference type="SUPFAM" id="SSF53098">
    <property type="entry name" value="Ribonuclease H-like"/>
    <property type="match status" value="1"/>
</dbReference>